<evidence type="ECO:0000313" key="1">
    <source>
        <dbReference type="EMBL" id="KKR85934.1"/>
    </source>
</evidence>
<evidence type="ECO:0000313" key="2">
    <source>
        <dbReference type="Proteomes" id="UP000034616"/>
    </source>
</evidence>
<name>A0A0G0UAC0_9BACT</name>
<protein>
    <submittedName>
        <fullName evidence="1">Uncharacterized protein</fullName>
    </submittedName>
</protein>
<dbReference type="AlphaFoldDB" id="A0A0G0UAC0"/>
<dbReference type="Proteomes" id="UP000034616">
    <property type="component" value="Unassembled WGS sequence"/>
</dbReference>
<dbReference type="EMBL" id="LCAH01000024">
    <property type="protein sequence ID" value="KKR85934.1"/>
    <property type="molecule type" value="Genomic_DNA"/>
</dbReference>
<proteinExistence type="predicted"/>
<gene>
    <name evidence="1" type="ORF">UU35_C0024G0006</name>
</gene>
<comment type="caution">
    <text evidence="1">The sequence shown here is derived from an EMBL/GenBank/DDBJ whole genome shotgun (WGS) entry which is preliminary data.</text>
</comment>
<accession>A0A0G0UAC0</accession>
<organism evidence="1 2">
    <name type="scientific">Candidatus Uhrbacteria bacterium GW2011_GWC2_41_11</name>
    <dbReference type="NCBI Taxonomy" id="1618985"/>
    <lineage>
        <taxon>Bacteria</taxon>
        <taxon>Candidatus Uhriibacteriota</taxon>
    </lineage>
</organism>
<sequence>MEGEHGYRPNVEDKLYYFRKLKEGGEGVEEGDFEMNMEELREFAKGEGEKETREQWYPGWTKQDFERLIQKLENEGIVE</sequence>
<reference evidence="1 2" key="1">
    <citation type="journal article" date="2015" name="Nature">
        <title>rRNA introns, odd ribosomes, and small enigmatic genomes across a large radiation of phyla.</title>
        <authorList>
            <person name="Brown C.T."/>
            <person name="Hug L.A."/>
            <person name="Thomas B.C."/>
            <person name="Sharon I."/>
            <person name="Castelle C.J."/>
            <person name="Singh A."/>
            <person name="Wilkins M.J."/>
            <person name="Williams K.H."/>
            <person name="Banfield J.F."/>
        </authorList>
    </citation>
    <scope>NUCLEOTIDE SEQUENCE [LARGE SCALE GENOMIC DNA]</scope>
</reference>